<feature type="transmembrane region" description="Helical" evidence="1">
    <location>
        <begin position="6"/>
        <end position="27"/>
    </location>
</feature>
<reference evidence="3 4" key="2">
    <citation type="submission" date="2024-07" db="EMBL/GenBank/DDBJ databases">
        <authorList>
            <person name="Akdeniz Z."/>
        </authorList>
    </citation>
    <scope>NUCLEOTIDE SEQUENCE [LARGE SCALE GENOMIC DNA]</scope>
</reference>
<name>A0AA86NAM3_9EUKA</name>
<accession>A0AA86NAM3</accession>
<dbReference type="EMBL" id="CAXDID020000331">
    <property type="protein sequence ID" value="CAL6077991.1"/>
    <property type="molecule type" value="Genomic_DNA"/>
</dbReference>
<protein>
    <submittedName>
        <fullName evidence="3">Hypothetical_protein</fullName>
    </submittedName>
</protein>
<comment type="caution">
    <text evidence="2">The sequence shown here is derived from an EMBL/GenBank/DDBJ whole genome shotgun (WGS) entry which is preliminary data.</text>
</comment>
<gene>
    <name evidence="2" type="ORF">HINF_LOCUS3109</name>
    <name evidence="3" type="ORF">HINF_LOCUS58690</name>
</gene>
<evidence type="ECO:0000313" key="4">
    <source>
        <dbReference type="Proteomes" id="UP001642409"/>
    </source>
</evidence>
<keyword evidence="1" id="KW-0472">Membrane</keyword>
<keyword evidence="1" id="KW-1133">Transmembrane helix</keyword>
<dbReference type="AlphaFoldDB" id="A0AA86NAM3"/>
<keyword evidence="1" id="KW-0812">Transmembrane</keyword>
<evidence type="ECO:0000313" key="3">
    <source>
        <dbReference type="EMBL" id="CAL6077991.1"/>
    </source>
</evidence>
<dbReference type="Proteomes" id="UP001642409">
    <property type="component" value="Unassembled WGS sequence"/>
</dbReference>
<evidence type="ECO:0000313" key="2">
    <source>
        <dbReference type="EMBL" id="CAI9915464.1"/>
    </source>
</evidence>
<reference evidence="2" key="1">
    <citation type="submission" date="2023-06" db="EMBL/GenBank/DDBJ databases">
        <authorList>
            <person name="Kurt Z."/>
        </authorList>
    </citation>
    <scope>NUCLEOTIDE SEQUENCE</scope>
</reference>
<evidence type="ECO:0000256" key="1">
    <source>
        <dbReference type="SAM" id="Phobius"/>
    </source>
</evidence>
<feature type="transmembrane region" description="Helical" evidence="1">
    <location>
        <begin position="104"/>
        <end position="129"/>
    </location>
</feature>
<sequence length="140" mass="15932">MVKNLVWNIFQFVADSGLVLIVLYRAIVQLNSVVRPDSTERIIQINQPYSILQLPSCLSSQFTTLCFIFCQLTTFIQYFLIQALDQIFSSSLVSFSRSSTKTKTLITLDFSFGGIRFILVYLIIILNIVEASRQGRGFIC</sequence>
<dbReference type="EMBL" id="CATOUU010000074">
    <property type="protein sequence ID" value="CAI9915464.1"/>
    <property type="molecule type" value="Genomic_DNA"/>
</dbReference>
<organism evidence="2">
    <name type="scientific">Hexamita inflata</name>
    <dbReference type="NCBI Taxonomy" id="28002"/>
    <lineage>
        <taxon>Eukaryota</taxon>
        <taxon>Metamonada</taxon>
        <taxon>Diplomonadida</taxon>
        <taxon>Hexamitidae</taxon>
        <taxon>Hexamitinae</taxon>
        <taxon>Hexamita</taxon>
    </lineage>
</organism>
<keyword evidence="4" id="KW-1185">Reference proteome</keyword>
<proteinExistence type="predicted"/>